<dbReference type="PROSITE" id="PS01124">
    <property type="entry name" value="HTH_ARAC_FAMILY_2"/>
    <property type="match status" value="1"/>
</dbReference>
<dbReference type="InterPro" id="IPR050204">
    <property type="entry name" value="AraC_XylS_family_regulators"/>
</dbReference>
<dbReference type="SMART" id="SM00342">
    <property type="entry name" value="HTH_ARAC"/>
    <property type="match status" value="1"/>
</dbReference>
<dbReference type="PANTHER" id="PTHR46796:SF2">
    <property type="entry name" value="TRANSCRIPTIONAL REGULATORY PROTEIN"/>
    <property type="match status" value="1"/>
</dbReference>
<sequence>MWPGHAVYRGPSLRLDAHRGSVHCLAVGLDAPFTLRADGLAETVRTALIPPRTIHRVVAHGAQMLFCYIDPSSPRAKTCWDRMTDRSGGFGLTHCAENDLITLAGQAEFDPVAAVGLACGSGVPTIDGRIAAAAATLRAHPARPNTAAELAAEAHLSTSRFLHLFARQAGTSFRRYRMWARMLSVGRAVAEGANFTTAAADAGFASPSHFSDTFHAMCGLTPSGLLGAGAQLVVLDAPEARGR</sequence>
<dbReference type="EMBL" id="CP078145">
    <property type="protein sequence ID" value="QXN95259.1"/>
    <property type="molecule type" value="Genomic_DNA"/>
</dbReference>
<protein>
    <submittedName>
        <fullName evidence="5">Helix-turn-helix domain-containing protein</fullName>
    </submittedName>
</protein>
<evidence type="ECO:0000313" key="6">
    <source>
        <dbReference type="Proteomes" id="UP000694257"/>
    </source>
</evidence>
<name>A0ABX8RZY0_NOCIO</name>
<gene>
    <name evidence="5" type="ORF">KV110_01250</name>
</gene>
<evidence type="ECO:0000313" key="5">
    <source>
        <dbReference type="EMBL" id="QXN95259.1"/>
    </source>
</evidence>
<evidence type="ECO:0000256" key="3">
    <source>
        <dbReference type="ARBA" id="ARBA00023163"/>
    </source>
</evidence>
<proteinExistence type="predicted"/>
<keyword evidence="3" id="KW-0804">Transcription</keyword>
<evidence type="ECO:0000256" key="1">
    <source>
        <dbReference type="ARBA" id="ARBA00023015"/>
    </source>
</evidence>
<dbReference type="InterPro" id="IPR018060">
    <property type="entry name" value="HTH_AraC"/>
</dbReference>
<dbReference type="Pfam" id="PF12833">
    <property type="entry name" value="HTH_18"/>
    <property type="match status" value="1"/>
</dbReference>
<organism evidence="5 6">
    <name type="scientific">Nocardia iowensis</name>
    <dbReference type="NCBI Taxonomy" id="204891"/>
    <lineage>
        <taxon>Bacteria</taxon>
        <taxon>Bacillati</taxon>
        <taxon>Actinomycetota</taxon>
        <taxon>Actinomycetes</taxon>
        <taxon>Mycobacteriales</taxon>
        <taxon>Nocardiaceae</taxon>
        <taxon>Nocardia</taxon>
    </lineage>
</organism>
<evidence type="ECO:0000259" key="4">
    <source>
        <dbReference type="PROSITE" id="PS01124"/>
    </source>
</evidence>
<accession>A0ABX8RZY0</accession>
<keyword evidence="1" id="KW-0805">Transcription regulation</keyword>
<feature type="domain" description="HTH araC/xylS-type" evidence="4">
    <location>
        <begin position="131"/>
        <end position="228"/>
    </location>
</feature>
<keyword evidence="2" id="KW-0238">DNA-binding</keyword>
<keyword evidence="6" id="KW-1185">Reference proteome</keyword>
<reference evidence="5 6" key="1">
    <citation type="submission" date="2021-07" db="EMBL/GenBank/DDBJ databases">
        <title>Whole Genome Sequence of Nocardia Iowensis.</title>
        <authorList>
            <person name="Lamm A."/>
            <person name="Collins-Fairclough A.M."/>
            <person name="Bunk B."/>
            <person name="Sproer C."/>
        </authorList>
    </citation>
    <scope>NUCLEOTIDE SEQUENCE [LARGE SCALE GENOMIC DNA]</scope>
    <source>
        <strain evidence="5 6">NRRL 5646</strain>
    </source>
</reference>
<evidence type="ECO:0000256" key="2">
    <source>
        <dbReference type="ARBA" id="ARBA00023125"/>
    </source>
</evidence>
<dbReference type="Proteomes" id="UP000694257">
    <property type="component" value="Chromosome"/>
</dbReference>
<dbReference type="PANTHER" id="PTHR46796">
    <property type="entry name" value="HTH-TYPE TRANSCRIPTIONAL ACTIVATOR RHAS-RELATED"/>
    <property type="match status" value="1"/>
</dbReference>